<evidence type="ECO:0000256" key="6">
    <source>
        <dbReference type="SAM" id="Phobius"/>
    </source>
</evidence>
<keyword evidence="4 6" id="KW-1133">Transmembrane helix</keyword>
<organism evidence="7 8">
    <name type="scientific">Nocardia asteroides NBRC 15531</name>
    <dbReference type="NCBI Taxonomy" id="1110697"/>
    <lineage>
        <taxon>Bacteria</taxon>
        <taxon>Bacillati</taxon>
        <taxon>Actinomycetota</taxon>
        <taxon>Actinomycetes</taxon>
        <taxon>Mycobacteriales</taxon>
        <taxon>Nocardiaceae</taxon>
        <taxon>Nocardia</taxon>
    </lineage>
</organism>
<dbReference type="InterPro" id="IPR036259">
    <property type="entry name" value="MFS_trans_sf"/>
</dbReference>
<evidence type="ECO:0000313" key="8">
    <source>
        <dbReference type="Proteomes" id="UP000017048"/>
    </source>
</evidence>
<dbReference type="Pfam" id="PF07690">
    <property type="entry name" value="MFS_1"/>
    <property type="match status" value="1"/>
</dbReference>
<feature type="transmembrane region" description="Helical" evidence="6">
    <location>
        <begin position="354"/>
        <end position="378"/>
    </location>
</feature>
<dbReference type="STRING" id="1824.SAMN05444423_110220"/>
<evidence type="ECO:0000256" key="2">
    <source>
        <dbReference type="ARBA" id="ARBA00022475"/>
    </source>
</evidence>
<dbReference type="GO" id="GO:0022857">
    <property type="term" value="F:transmembrane transporter activity"/>
    <property type="evidence" value="ECO:0007669"/>
    <property type="project" value="InterPro"/>
</dbReference>
<accession>U5EKB4</accession>
<comment type="subcellular location">
    <subcellularLocation>
        <location evidence="1">Cell membrane</location>
        <topology evidence="1">Multi-pass membrane protein</topology>
    </subcellularLocation>
</comment>
<feature type="transmembrane region" description="Helical" evidence="6">
    <location>
        <begin position="110"/>
        <end position="130"/>
    </location>
</feature>
<keyword evidence="5 6" id="KW-0472">Membrane</keyword>
<comment type="caution">
    <text evidence="7">The sequence shown here is derived from an EMBL/GenBank/DDBJ whole genome shotgun (WGS) entry which is preliminary data.</text>
</comment>
<dbReference type="AlphaFoldDB" id="U5EKB4"/>
<dbReference type="Proteomes" id="UP000017048">
    <property type="component" value="Unassembled WGS sequence"/>
</dbReference>
<evidence type="ECO:0000256" key="3">
    <source>
        <dbReference type="ARBA" id="ARBA00022692"/>
    </source>
</evidence>
<evidence type="ECO:0000256" key="5">
    <source>
        <dbReference type="ARBA" id="ARBA00023136"/>
    </source>
</evidence>
<feature type="transmembrane region" description="Helical" evidence="6">
    <location>
        <begin position="227"/>
        <end position="251"/>
    </location>
</feature>
<dbReference type="PANTHER" id="PTHR23513">
    <property type="entry name" value="INTEGRAL MEMBRANE EFFLUX PROTEIN-RELATED"/>
    <property type="match status" value="1"/>
</dbReference>
<dbReference type="Gene3D" id="1.20.1250.20">
    <property type="entry name" value="MFS general substrate transporter like domains"/>
    <property type="match status" value="1"/>
</dbReference>
<feature type="transmembrane region" description="Helical" evidence="6">
    <location>
        <begin position="84"/>
        <end position="104"/>
    </location>
</feature>
<keyword evidence="2" id="KW-1003">Cell membrane</keyword>
<dbReference type="eggNOG" id="COG2814">
    <property type="taxonomic scope" value="Bacteria"/>
</dbReference>
<evidence type="ECO:0000313" key="7">
    <source>
        <dbReference type="EMBL" id="GAD87680.1"/>
    </source>
</evidence>
<feature type="transmembrane region" description="Helical" evidence="6">
    <location>
        <begin position="50"/>
        <end position="72"/>
    </location>
</feature>
<feature type="transmembrane region" description="Helical" evidence="6">
    <location>
        <begin position="384"/>
        <end position="404"/>
    </location>
</feature>
<dbReference type="SUPFAM" id="SSF103473">
    <property type="entry name" value="MFS general substrate transporter"/>
    <property type="match status" value="1"/>
</dbReference>
<dbReference type="InterPro" id="IPR011701">
    <property type="entry name" value="MFS"/>
</dbReference>
<gene>
    <name evidence="7" type="ORF">NCAST_36_00630</name>
</gene>
<keyword evidence="8" id="KW-1185">Reference proteome</keyword>
<dbReference type="PANTHER" id="PTHR23513:SF6">
    <property type="entry name" value="MAJOR FACILITATOR SUPERFAMILY ASSOCIATED DOMAIN-CONTAINING PROTEIN"/>
    <property type="match status" value="1"/>
</dbReference>
<sequence>MSGMRSTAVTAPRLGPDFTRLWASFGISTLGSRIALDSFALLAVTQLGVGAVGVAALAAIAPAAGALLAAPLGGWAESAPKRAVLIGADLVRCGLLASVGVAWFAGVLGYAQLVLVAALTAAATIVFTAARGALLRAVVPSDLLLPANSRLEATQWAVTATGPPAGGVLLGVFGPAITVVLDALSYLGSAWALGRIRTRAVTPDAAPDAGGAGVGWRIILADPALRWLCMNTCLVNGLIMGSAPVLTVLLIRDLGFATWQYGVMLGLPCLGGLAATRLTGPLVRRFGTSAVLRGAGVARVAWSAGLAWTPAGPAGMVLVLAVQTAIVASMAVFTPVFATYRLERVDRAVTTRVLTAWTVTGSAVVAVITVAVGVLAQLTDARTALAVTGLGLLASAAALFAVPLRTGR</sequence>
<evidence type="ECO:0000256" key="1">
    <source>
        <dbReference type="ARBA" id="ARBA00004651"/>
    </source>
</evidence>
<dbReference type="GO" id="GO:0005886">
    <property type="term" value="C:plasma membrane"/>
    <property type="evidence" value="ECO:0007669"/>
    <property type="project" value="UniProtKB-SubCell"/>
</dbReference>
<dbReference type="EMBL" id="BAFO02000036">
    <property type="protein sequence ID" value="GAD87680.1"/>
    <property type="molecule type" value="Genomic_DNA"/>
</dbReference>
<reference evidence="7 8" key="1">
    <citation type="journal article" date="2014" name="BMC Genomics">
        <title>Genome based analysis of type-I polyketide synthase and nonribosomal peptide synthetase gene clusters in seven strains of five representative Nocardia species.</title>
        <authorList>
            <person name="Komaki H."/>
            <person name="Ichikawa N."/>
            <person name="Hosoyama A."/>
            <person name="Takahashi-Nakaguchi A."/>
            <person name="Matsuzawa T."/>
            <person name="Suzuki K."/>
            <person name="Fujita N."/>
            <person name="Gonoi T."/>
        </authorList>
    </citation>
    <scope>NUCLEOTIDE SEQUENCE [LARGE SCALE GENOMIC DNA]</scope>
    <source>
        <strain evidence="7 8">NBRC 15531</strain>
    </source>
</reference>
<evidence type="ECO:0000256" key="4">
    <source>
        <dbReference type="ARBA" id="ARBA00022989"/>
    </source>
</evidence>
<feature type="transmembrane region" description="Helical" evidence="6">
    <location>
        <begin position="314"/>
        <end position="342"/>
    </location>
</feature>
<proteinExistence type="predicted"/>
<protein>
    <submittedName>
        <fullName evidence="7">Major facilitator superfamily transporter</fullName>
    </submittedName>
</protein>
<keyword evidence="3 6" id="KW-0812">Transmembrane</keyword>
<name>U5EKB4_NOCAS</name>